<dbReference type="EMBL" id="PQGA01000004">
    <property type="protein sequence ID" value="POR52778.1"/>
    <property type="molecule type" value="Genomic_DNA"/>
</dbReference>
<dbReference type="AlphaFoldDB" id="A0A2S4MDE6"/>
<gene>
    <name evidence="1" type="ORF">B0G62_10475</name>
</gene>
<dbReference type="RefSeq" id="WP_146055244.1">
    <property type="nucleotide sequence ID" value="NZ_PQGA01000004.1"/>
</dbReference>
<accession>A0A2S4MDE6</accession>
<protein>
    <submittedName>
        <fullName evidence="1">Uncharacterized protein</fullName>
    </submittedName>
</protein>
<organism evidence="1 2">
    <name type="scientific">Paraburkholderia eburnea</name>
    <dbReference type="NCBI Taxonomy" id="1189126"/>
    <lineage>
        <taxon>Bacteria</taxon>
        <taxon>Pseudomonadati</taxon>
        <taxon>Pseudomonadota</taxon>
        <taxon>Betaproteobacteria</taxon>
        <taxon>Burkholderiales</taxon>
        <taxon>Burkholderiaceae</taxon>
        <taxon>Paraburkholderia</taxon>
    </lineage>
</organism>
<proteinExistence type="predicted"/>
<name>A0A2S4MDE6_9BURK</name>
<sequence>MNCKPGDLAFVIRDEFPENIGRVVEVLALSPPEEDDDGLYWDVRFVGAPGPYSDWDRPGVLAGYDVECCFLDGQLRPIGGIPVDEVQCDEVTA</sequence>
<evidence type="ECO:0000313" key="2">
    <source>
        <dbReference type="Proteomes" id="UP000237381"/>
    </source>
</evidence>
<dbReference type="Proteomes" id="UP000237381">
    <property type="component" value="Unassembled WGS sequence"/>
</dbReference>
<evidence type="ECO:0000313" key="1">
    <source>
        <dbReference type="EMBL" id="POR52778.1"/>
    </source>
</evidence>
<reference evidence="1 2" key="1">
    <citation type="submission" date="2018-01" db="EMBL/GenBank/DDBJ databases">
        <title>Genomic Encyclopedia of Type Strains, Phase III (KMG-III): the genomes of soil and plant-associated and newly described type strains.</title>
        <authorList>
            <person name="Whitman W."/>
        </authorList>
    </citation>
    <scope>NUCLEOTIDE SEQUENCE [LARGE SCALE GENOMIC DNA]</scope>
    <source>
        <strain evidence="1 2">JCM 18070</strain>
    </source>
</reference>
<comment type="caution">
    <text evidence="1">The sequence shown here is derived from an EMBL/GenBank/DDBJ whole genome shotgun (WGS) entry which is preliminary data.</text>
</comment>
<dbReference type="OrthoDB" id="9011013at2"/>
<keyword evidence="2" id="KW-1185">Reference proteome</keyword>